<evidence type="ECO:0000313" key="4">
    <source>
        <dbReference type="Proteomes" id="UP000654075"/>
    </source>
</evidence>
<dbReference type="InterPro" id="IPR023210">
    <property type="entry name" value="NADP_OxRdtase_dom"/>
</dbReference>
<feature type="compositionally biased region" description="Gly residues" evidence="1">
    <location>
        <begin position="57"/>
        <end position="66"/>
    </location>
</feature>
<evidence type="ECO:0000259" key="2">
    <source>
        <dbReference type="Pfam" id="PF00248"/>
    </source>
</evidence>
<organism evidence="3 4">
    <name type="scientific">Polarella glacialis</name>
    <name type="common">Dinoflagellate</name>
    <dbReference type="NCBI Taxonomy" id="89957"/>
    <lineage>
        <taxon>Eukaryota</taxon>
        <taxon>Sar</taxon>
        <taxon>Alveolata</taxon>
        <taxon>Dinophyceae</taxon>
        <taxon>Suessiales</taxon>
        <taxon>Suessiaceae</taxon>
        <taxon>Polarella</taxon>
    </lineage>
</organism>
<feature type="compositionally biased region" description="Basic residues" evidence="1">
    <location>
        <begin position="1"/>
        <end position="12"/>
    </location>
</feature>
<dbReference type="EMBL" id="CAJNNV010019660">
    <property type="protein sequence ID" value="CAE8606681.1"/>
    <property type="molecule type" value="Genomic_DNA"/>
</dbReference>
<dbReference type="AlphaFoldDB" id="A0A813F2M0"/>
<evidence type="ECO:0000256" key="1">
    <source>
        <dbReference type="SAM" id="MobiDB-lite"/>
    </source>
</evidence>
<feature type="region of interest" description="Disordered" evidence="1">
    <location>
        <begin position="1"/>
        <end position="70"/>
    </location>
</feature>
<accession>A0A813F2M0</accession>
<protein>
    <recommendedName>
        <fullName evidence="2">NADP-dependent oxidoreductase domain-containing protein</fullName>
    </recommendedName>
</protein>
<dbReference type="PRINTS" id="PR00069">
    <property type="entry name" value="ALDKETRDTASE"/>
</dbReference>
<evidence type="ECO:0000313" key="3">
    <source>
        <dbReference type="EMBL" id="CAE8606681.1"/>
    </source>
</evidence>
<dbReference type="PANTHER" id="PTHR11732">
    <property type="entry name" value="ALDO/KETO REDUCTASE"/>
    <property type="match status" value="1"/>
</dbReference>
<feature type="non-terminal residue" evidence="3">
    <location>
        <position position="256"/>
    </location>
</feature>
<feature type="domain" description="NADP-dependent oxidoreductase" evidence="2">
    <location>
        <begin position="83"/>
        <end position="239"/>
    </location>
</feature>
<dbReference type="SUPFAM" id="SSF51430">
    <property type="entry name" value="NAD(P)-linked oxidoreductase"/>
    <property type="match status" value="1"/>
</dbReference>
<sequence>PAARRPAHRHCRSLPESPGGGRGLPGNRPRAEGAGGHDQGLALGFPRDPGGCAAGSAGAGRRGAGRGAAPRAGRHADLLFDEAQAGILSAVGVSNFTPRQLRPRQLRELRADVAPTWKRTGSGASRPRAATWAPDVIQTELHPWWLERELVRLCQEEGIHIVAYGSLGSPERKSETLANRDIQRIAEAHDLSPAQVLLTWAVQRGMRVIPTTAKRQHMRDALAVPFHTLSQQAMAILDDMPQWKEAMYHPYLEQIL</sequence>
<dbReference type="OrthoDB" id="416253at2759"/>
<dbReference type="Pfam" id="PF00248">
    <property type="entry name" value="Aldo_ket_red"/>
    <property type="match status" value="1"/>
</dbReference>
<dbReference type="GO" id="GO:0016491">
    <property type="term" value="F:oxidoreductase activity"/>
    <property type="evidence" value="ECO:0007669"/>
    <property type="project" value="InterPro"/>
</dbReference>
<dbReference type="InterPro" id="IPR020471">
    <property type="entry name" value="AKR"/>
</dbReference>
<dbReference type="InterPro" id="IPR036812">
    <property type="entry name" value="NAD(P)_OxRdtase_dom_sf"/>
</dbReference>
<dbReference type="Gene3D" id="3.20.20.100">
    <property type="entry name" value="NADP-dependent oxidoreductase domain"/>
    <property type="match status" value="1"/>
</dbReference>
<comment type="caution">
    <text evidence="3">The sequence shown here is derived from an EMBL/GenBank/DDBJ whole genome shotgun (WGS) entry which is preliminary data.</text>
</comment>
<keyword evidence="4" id="KW-1185">Reference proteome</keyword>
<reference evidence="3" key="1">
    <citation type="submission" date="2021-02" db="EMBL/GenBank/DDBJ databases">
        <authorList>
            <person name="Dougan E. K."/>
            <person name="Rhodes N."/>
            <person name="Thang M."/>
            <person name="Chan C."/>
        </authorList>
    </citation>
    <scope>NUCLEOTIDE SEQUENCE</scope>
</reference>
<proteinExistence type="predicted"/>
<gene>
    <name evidence="3" type="ORF">PGLA1383_LOCUS24660</name>
</gene>
<name>A0A813F2M0_POLGL</name>
<dbReference type="Proteomes" id="UP000654075">
    <property type="component" value="Unassembled WGS sequence"/>
</dbReference>